<dbReference type="GO" id="GO:0006633">
    <property type="term" value="P:fatty acid biosynthetic process"/>
    <property type="evidence" value="ECO:0007669"/>
    <property type="project" value="UniProtKB-UniPathway"/>
</dbReference>
<dbReference type="PANTHER" id="PTHR45266:SF3">
    <property type="entry name" value="OXALOACETATE DECARBOXYLASE ALPHA CHAIN"/>
    <property type="match status" value="1"/>
</dbReference>
<comment type="caution">
    <text evidence="11">The sequence shown here is derived from an EMBL/GenBank/DDBJ whole genome shotgun (WGS) entry which is preliminary data.</text>
</comment>
<name>A0A523UN49_UNCT6</name>
<evidence type="ECO:0000256" key="7">
    <source>
        <dbReference type="ARBA" id="ARBA00023267"/>
    </source>
</evidence>
<dbReference type="InterPro" id="IPR001882">
    <property type="entry name" value="Biotin_BS"/>
</dbReference>
<evidence type="ECO:0000256" key="5">
    <source>
        <dbReference type="ARBA" id="ARBA00023098"/>
    </source>
</evidence>
<dbReference type="InterPro" id="IPR000089">
    <property type="entry name" value="Biotin_lipoyl"/>
</dbReference>
<dbReference type="Pfam" id="PF00364">
    <property type="entry name" value="Biotin_lipoyl"/>
    <property type="match status" value="1"/>
</dbReference>
<dbReference type="InterPro" id="IPR001249">
    <property type="entry name" value="AcCoA_biotinCC"/>
</dbReference>
<accession>A0A523UN49</accession>
<dbReference type="GO" id="GO:0003989">
    <property type="term" value="F:acetyl-CoA carboxylase activity"/>
    <property type="evidence" value="ECO:0007669"/>
    <property type="project" value="InterPro"/>
</dbReference>
<keyword evidence="6 8" id="KW-0275">Fatty acid biosynthesis</keyword>
<dbReference type="UniPathway" id="UPA00094"/>
<evidence type="ECO:0000256" key="3">
    <source>
        <dbReference type="ARBA" id="ARBA00022516"/>
    </source>
</evidence>
<comment type="pathway">
    <text evidence="1 8">Lipid metabolism; fatty acid biosynthesis.</text>
</comment>
<evidence type="ECO:0000256" key="1">
    <source>
        <dbReference type="ARBA" id="ARBA00005194"/>
    </source>
</evidence>
<dbReference type="PROSITE" id="PS00188">
    <property type="entry name" value="BIOTIN"/>
    <property type="match status" value="1"/>
</dbReference>
<dbReference type="GO" id="GO:0009317">
    <property type="term" value="C:acetyl-CoA carboxylase complex"/>
    <property type="evidence" value="ECO:0007669"/>
    <property type="project" value="InterPro"/>
</dbReference>
<dbReference type="PANTHER" id="PTHR45266">
    <property type="entry name" value="OXALOACETATE DECARBOXYLASE ALPHA CHAIN"/>
    <property type="match status" value="1"/>
</dbReference>
<dbReference type="InterPro" id="IPR011053">
    <property type="entry name" value="Single_hybrid_motif"/>
</dbReference>
<dbReference type="PRINTS" id="PR01071">
    <property type="entry name" value="ACOABIOTINCC"/>
</dbReference>
<evidence type="ECO:0000256" key="8">
    <source>
        <dbReference type="RuleBase" id="RU364072"/>
    </source>
</evidence>
<protein>
    <recommendedName>
        <fullName evidence="2 8">Biotin carboxyl carrier protein of acetyl-CoA carboxylase</fullName>
    </recommendedName>
</protein>
<evidence type="ECO:0000256" key="2">
    <source>
        <dbReference type="ARBA" id="ARBA00017562"/>
    </source>
</evidence>
<evidence type="ECO:0000256" key="6">
    <source>
        <dbReference type="ARBA" id="ARBA00023160"/>
    </source>
</evidence>
<gene>
    <name evidence="11" type="primary">accB</name>
    <name evidence="11" type="ORF">E3J62_11540</name>
</gene>
<dbReference type="AlphaFoldDB" id="A0A523UN49"/>
<dbReference type="NCBIfam" id="TIGR00531">
    <property type="entry name" value="BCCP"/>
    <property type="match status" value="1"/>
</dbReference>
<feature type="domain" description="Lipoyl-binding" evidence="10">
    <location>
        <begin position="53"/>
        <end position="143"/>
    </location>
</feature>
<keyword evidence="4 8" id="KW-0276">Fatty acid metabolism</keyword>
<dbReference type="CDD" id="cd06850">
    <property type="entry name" value="biotinyl_domain"/>
    <property type="match status" value="1"/>
</dbReference>
<feature type="region of interest" description="Disordered" evidence="9">
    <location>
        <begin position="35"/>
        <end position="62"/>
    </location>
</feature>
<comment type="function">
    <text evidence="8">This protein is a component of the acetyl coenzyme A carboxylase complex; first, biotin carboxylase catalyzes the carboxylation of the carrier protein and then the transcarboxylase transfers the carboxyl group to form malonyl-CoA.</text>
</comment>
<keyword evidence="5 8" id="KW-0443">Lipid metabolism</keyword>
<evidence type="ECO:0000313" key="11">
    <source>
        <dbReference type="EMBL" id="TET43972.1"/>
    </source>
</evidence>
<dbReference type="Proteomes" id="UP000315525">
    <property type="component" value="Unassembled WGS sequence"/>
</dbReference>
<dbReference type="SUPFAM" id="SSF51230">
    <property type="entry name" value="Single hybrid motif"/>
    <property type="match status" value="1"/>
</dbReference>
<evidence type="ECO:0000313" key="12">
    <source>
        <dbReference type="Proteomes" id="UP000315525"/>
    </source>
</evidence>
<dbReference type="PROSITE" id="PS50968">
    <property type="entry name" value="BIOTINYL_LIPOYL"/>
    <property type="match status" value="1"/>
</dbReference>
<dbReference type="EMBL" id="SOJN01000142">
    <property type="protein sequence ID" value="TET43972.1"/>
    <property type="molecule type" value="Genomic_DNA"/>
</dbReference>
<sequence length="145" mass="15919">MRMSTIKKLIKLVEESRISELEVGRFGTRVRISKNSGSAKGPAVVEAVSPAPTQEVGRPSKQRKEGLVAAVAPMVGTFFRAPAPDAPSYIEVGDYVKKNQVLCIIEAMKLMNEIESEFEGRVVEVLVKNEQPVGYGEELFLIEPT</sequence>
<evidence type="ECO:0000256" key="9">
    <source>
        <dbReference type="SAM" id="MobiDB-lite"/>
    </source>
</evidence>
<dbReference type="InterPro" id="IPR050709">
    <property type="entry name" value="Biotin_Carboxyl_Carrier/Decarb"/>
</dbReference>
<keyword evidence="7 8" id="KW-0092">Biotin</keyword>
<proteinExistence type="predicted"/>
<evidence type="ECO:0000256" key="4">
    <source>
        <dbReference type="ARBA" id="ARBA00022832"/>
    </source>
</evidence>
<dbReference type="Gene3D" id="2.40.50.100">
    <property type="match status" value="1"/>
</dbReference>
<keyword evidence="3 8" id="KW-0444">Lipid biosynthesis</keyword>
<organism evidence="11 12">
    <name type="scientific">candidate division TA06 bacterium</name>
    <dbReference type="NCBI Taxonomy" id="2250710"/>
    <lineage>
        <taxon>Bacteria</taxon>
        <taxon>Bacteria division TA06</taxon>
    </lineage>
</organism>
<evidence type="ECO:0000259" key="10">
    <source>
        <dbReference type="PROSITE" id="PS50968"/>
    </source>
</evidence>
<reference evidence="11 12" key="1">
    <citation type="submission" date="2019-03" db="EMBL/GenBank/DDBJ databases">
        <title>Metabolic potential of uncultured bacteria and archaea associated with petroleum seepage in deep-sea sediments.</title>
        <authorList>
            <person name="Dong X."/>
            <person name="Hubert C."/>
        </authorList>
    </citation>
    <scope>NUCLEOTIDE SEQUENCE [LARGE SCALE GENOMIC DNA]</scope>
    <source>
        <strain evidence="11">E44_bin18</strain>
    </source>
</reference>